<accession>A0A9P7APS1</accession>
<dbReference type="AlphaFoldDB" id="A0A9P7APS1"/>
<gene>
    <name evidence="2" type="ORF">HD556DRAFT_1238859</name>
</gene>
<dbReference type="Pfam" id="PF20231">
    <property type="entry name" value="DUF6589"/>
    <property type="match status" value="1"/>
</dbReference>
<dbReference type="EMBL" id="JABBWE010000034">
    <property type="protein sequence ID" value="KAG1792821.1"/>
    <property type="molecule type" value="Genomic_DNA"/>
</dbReference>
<evidence type="ECO:0000259" key="1">
    <source>
        <dbReference type="Pfam" id="PF20231"/>
    </source>
</evidence>
<keyword evidence="3" id="KW-1185">Reference proteome</keyword>
<evidence type="ECO:0000313" key="3">
    <source>
        <dbReference type="Proteomes" id="UP000719766"/>
    </source>
</evidence>
<dbReference type="RefSeq" id="XP_041159390.1">
    <property type="nucleotide sequence ID" value="XM_041297999.1"/>
</dbReference>
<proteinExistence type="predicted"/>
<name>A0A9P7APS1_9AGAM</name>
<comment type="caution">
    <text evidence="2">The sequence shown here is derived from an EMBL/GenBank/DDBJ whole genome shotgun (WGS) entry which is preliminary data.</text>
</comment>
<protein>
    <recommendedName>
        <fullName evidence="1">DUF6589 domain-containing protein</fullName>
    </recommendedName>
</protein>
<evidence type="ECO:0000313" key="2">
    <source>
        <dbReference type="EMBL" id="KAG1792821.1"/>
    </source>
</evidence>
<sequence>MSLTDSVDDVLETLQRVGISASEFILVLLSSERYGTHPAVEDILVNGREILDALVKQTTSTRSKWATDITKEICAREICDLAAKDNGTHFNVTHTTVKQLEDFRVAELAGIMEKSAPVTWDLLESMLSGRTRSKVAIRRDHDGDVIMENNSDEEAYWEEIGEGDLEGSLISRLDTNNAEFDRTRLQTRWTAKILLKKITVLSIMTRSTNQRSNTFQSLLGIFLQSTHTPQKVIETLERIGVSVSANAIHAATKSLSAQTHQHLQSLGRSLLAAYAYDNFDVDLKTHQHKIENSTESLKHLTSGLMFPLQHEISKEDLRCSEELWKTSPFNTRVQVPPKKGWTHLLGLHMDTPDESGLSRRDRFNAWKFLSDLISYGPPYFSRFRDQLHEPEAIEAIPITKTPIIATSAMDISNSTVAGNIQSVVDLLEQGGIRDPAVVDDPEMPDISEYVVLFHGDLGTGERLQSAQQCRGIENTPWNCLQHIIFVPGLCHLKMAAADTIWRIFLQASAARLDETSLMRDVGILRPKETGHYGSKPGFRRMHELIMHDGICRRLDCWRVEAKKRDPKWTSLEEFAVSEPTWEDIEAMARTLARNYVAGHQLRRMRRTPAPQRDVQYENGLLLNKYMLVYEELSYAMNSGDIGRVETCLVTWIPMFKATGKHKYANAMTDFLCKVHFVYPAGLK</sequence>
<dbReference type="Proteomes" id="UP000719766">
    <property type="component" value="Unassembled WGS sequence"/>
</dbReference>
<feature type="domain" description="DUF6589" evidence="1">
    <location>
        <begin position="353"/>
        <end position="683"/>
    </location>
</feature>
<dbReference type="InterPro" id="IPR046496">
    <property type="entry name" value="DUF6589"/>
</dbReference>
<reference evidence="2" key="1">
    <citation type="journal article" date="2020" name="New Phytol.">
        <title>Comparative genomics reveals dynamic genome evolution in host specialist ectomycorrhizal fungi.</title>
        <authorList>
            <person name="Lofgren L.A."/>
            <person name="Nguyen N.H."/>
            <person name="Vilgalys R."/>
            <person name="Ruytinx J."/>
            <person name="Liao H.L."/>
            <person name="Branco S."/>
            <person name="Kuo A."/>
            <person name="LaButti K."/>
            <person name="Lipzen A."/>
            <person name="Andreopoulos W."/>
            <person name="Pangilinan J."/>
            <person name="Riley R."/>
            <person name="Hundley H."/>
            <person name="Na H."/>
            <person name="Barry K."/>
            <person name="Grigoriev I.V."/>
            <person name="Stajich J.E."/>
            <person name="Kennedy P.G."/>
        </authorList>
    </citation>
    <scope>NUCLEOTIDE SEQUENCE</scope>
    <source>
        <strain evidence="2">S12</strain>
    </source>
</reference>
<dbReference type="OrthoDB" id="4743193at2759"/>
<dbReference type="GeneID" id="64591763"/>
<organism evidence="2 3">
    <name type="scientific">Suillus plorans</name>
    <dbReference type="NCBI Taxonomy" id="116603"/>
    <lineage>
        <taxon>Eukaryota</taxon>
        <taxon>Fungi</taxon>
        <taxon>Dikarya</taxon>
        <taxon>Basidiomycota</taxon>
        <taxon>Agaricomycotina</taxon>
        <taxon>Agaricomycetes</taxon>
        <taxon>Agaricomycetidae</taxon>
        <taxon>Boletales</taxon>
        <taxon>Suillineae</taxon>
        <taxon>Suillaceae</taxon>
        <taxon>Suillus</taxon>
    </lineage>
</organism>